<evidence type="ECO:0000256" key="6">
    <source>
        <dbReference type="ARBA" id="ARBA00022840"/>
    </source>
</evidence>
<feature type="transmembrane region" description="Helical" evidence="10">
    <location>
        <begin position="802"/>
        <end position="822"/>
    </location>
</feature>
<protein>
    <submittedName>
        <fullName evidence="13">Uncharacterized protein</fullName>
    </submittedName>
</protein>
<evidence type="ECO:0000256" key="7">
    <source>
        <dbReference type="ARBA" id="ARBA00022989"/>
    </source>
</evidence>
<dbReference type="FunFam" id="3.40.50.300:FF:000163">
    <property type="entry name" value="Multidrug resistance-associated protein member 4"/>
    <property type="match status" value="1"/>
</dbReference>
<dbReference type="InterPro" id="IPR017871">
    <property type="entry name" value="ABC_transporter-like_CS"/>
</dbReference>
<dbReference type="Proteomes" id="UP000215335">
    <property type="component" value="Unassembled WGS sequence"/>
</dbReference>
<dbReference type="Pfam" id="PF00664">
    <property type="entry name" value="ABC_membrane"/>
    <property type="match status" value="3"/>
</dbReference>
<keyword evidence="8 10" id="KW-0472">Membrane</keyword>
<keyword evidence="6" id="KW-0067">ATP-binding</keyword>
<evidence type="ECO:0000313" key="14">
    <source>
        <dbReference type="Proteomes" id="UP000215335"/>
    </source>
</evidence>
<feature type="transmembrane region" description="Helical" evidence="10">
    <location>
        <begin position="900"/>
        <end position="928"/>
    </location>
</feature>
<keyword evidence="5" id="KW-0547">Nucleotide-binding</keyword>
<feature type="domain" description="ABC transmembrane type-1" evidence="12">
    <location>
        <begin position="1372"/>
        <end position="1639"/>
    </location>
</feature>
<feature type="transmembrane region" description="Helical" evidence="10">
    <location>
        <begin position="1966"/>
        <end position="1988"/>
    </location>
</feature>
<feature type="transmembrane region" description="Helical" evidence="10">
    <location>
        <begin position="161"/>
        <end position="183"/>
    </location>
</feature>
<feature type="transmembrane region" description="Helical" evidence="10">
    <location>
        <begin position="189"/>
        <end position="208"/>
    </location>
</feature>
<dbReference type="SMART" id="SM00382">
    <property type="entry name" value="AAA"/>
    <property type="match status" value="3"/>
</dbReference>
<dbReference type="GO" id="GO:0016887">
    <property type="term" value="F:ATP hydrolysis activity"/>
    <property type="evidence" value="ECO:0007669"/>
    <property type="project" value="InterPro"/>
</dbReference>
<keyword evidence="14" id="KW-1185">Reference proteome</keyword>
<dbReference type="CDD" id="cd03244">
    <property type="entry name" value="ABCC_MRP_domain2"/>
    <property type="match status" value="1"/>
</dbReference>
<dbReference type="CDD" id="cd03250">
    <property type="entry name" value="ABCC_MRP_domain1"/>
    <property type="match status" value="1"/>
</dbReference>
<dbReference type="GO" id="GO:0140359">
    <property type="term" value="F:ABC-type transporter activity"/>
    <property type="evidence" value="ECO:0007669"/>
    <property type="project" value="InterPro"/>
</dbReference>
<reference evidence="13 14" key="1">
    <citation type="journal article" date="2017" name="Curr. Biol.">
        <title>The Evolution of Venom by Co-option of Single-Copy Genes.</title>
        <authorList>
            <person name="Martinson E.O."/>
            <person name="Mrinalini"/>
            <person name="Kelkar Y.D."/>
            <person name="Chang C.H."/>
            <person name="Werren J.H."/>
        </authorList>
    </citation>
    <scope>NUCLEOTIDE SEQUENCE [LARGE SCALE GENOMIC DNA]</scope>
    <source>
        <strain evidence="13 14">Alberta</strain>
        <tissue evidence="13">Whole body</tissue>
    </source>
</reference>
<dbReference type="PROSITE" id="PS50893">
    <property type="entry name" value="ABC_TRANSPORTER_2"/>
    <property type="match status" value="3"/>
</dbReference>
<evidence type="ECO:0000256" key="5">
    <source>
        <dbReference type="ARBA" id="ARBA00022741"/>
    </source>
</evidence>
<dbReference type="FunFam" id="1.20.1560.10:FF:000026">
    <property type="entry name" value="Multidrug resistance-associated protein lethal(2)03659"/>
    <property type="match status" value="1"/>
</dbReference>
<feature type="region of interest" description="Disordered" evidence="9">
    <location>
        <begin position="586"/>
        <end position="609"/>
    </location>
</feature>
<evidence type="ECO:0000256" key="4">
    <source>
        <dbReference type="ARBA" id="ARBA00022737"/>
    </source>
</evidence>
<feature type="domain" description="ABC transmembrane type-1" evidence="12">
    <location>
        <begin position="63"/>
        <end position="316"/>
    </location>
</feature>
<sequence>MDSTKKYENPSPRLSANVLSKILFCWLNPLFWYGRKHDLETKDLHNALPDDLSEPLGNKLEKVVQPLTLGVLIYHFDPCSTTTTADAYLLASGVIVMALLQAILGHHSNFGQLEIGMRLRVACSSLIYRKITRLSCSSAGQATGGLIINLLSNDVARFEQLFVFLHYIWVMPLQGAVIAYLIWRHVGVASLAGVFLMTIQTIPVQAYCGKITSILRSKVATRTDERVLLMSEIINGIKVIKMYTWEKPFELLVSFTRKHEVDVLTTTSYLRGINLASFVFTERTTLFFTIVAYVLQGYSVSADKVFTMAQYYNILQLTMAIMYPRAVGCAAEANISIRRIEKFLLLDEVEPNTKPLVPSNDNTSISIKSVNASWTEKSIANTLHDINVTIPQNKLYAVVGPVGAGKSSFLKLILGELRAISGQVQVYGTVSYASQEPWLFAGSVRQNILFGEPYIEEKYKKVTKACALLTDFEQLPHGDKTLVGERGTSLSGGQCARVNLARAVYRDADIYLFDDPLSAVDTHVGQSLFKDCIDGYLKEKTRILVTHQVQYLKEVDTIVLLTNGRVEFQGDFSRFSSDEKYLRHLPSDAEESTKTPTEEPEPTGSIVTQVSVISNNAEDEDDEPEETEELVAKGNLAKSLYWKYLRAGGSYFMLFLLVICFILAQFSSSGCDYWIGYWTRQEEQRLRTFIKATNSSDCLSVQQVESMSNSTHYEEYKSSTYLDPITALYVYSILIIGSIVMSTAKNVVFYKICMNASKNLHNTMFACLLRAPMRFFDVNPSGRILNRFSKDTGAVDETLPMAMLEALQIFSVMIGIMLQVLIINWWTVFPMLVMGFFFLQIRNIYLATAQDIKRLEGNAKSPVFSHANSSLSGLLTIRSSGAQQMVSREFDSHQDAHTAAYFLILATSTAFGFWLDIVSIAFVAFVTYSFIVVDSNEFFAADDGSKPFAGNVGLAISQSLILCGMLQYGMRQTAEMVAQMTSVERIFQFTQLEQEGPFESEIGNKPKKEWPDKGKVEFKGVYMRYADDEDPVLKNLSFVVEPAMKVGIVGRTGAGKSSLISALFRLAKIDGSLLIDGIDIKKIGLLDLRNKISIIPQEPMLFSAPLRDNLDPFHEFDDADLWSALQEVELNKTFISLDHPVTRGGGNLSAGQRQLLCLARAIVKRNKILVLDEATANVDPATDALIQKTIRMKFKDCTVLTIAHRLNTIMDSDKVLVMDSGQAVEFDHPHNLLQQNDGYFSNMVQQTGNSMVQHLKAIAEQAFKKDLTDNSIVSVPEDQTKKDAQEILETESEIKVEFFQWLKDLFLHGRKHSIVESDLYDTLPEHLSETVCNEIEKSWNEELSMAAAESKKPRFWNAIIRTYRQELFKWSLLSLACTIAKILIPLVLEQILLYFHPALTTSASEAYFYVTAMVFLLLTETITWWHTNNLIVLGMKMRIACTSLVYRKMMRLSCSSIGGSSSGRIINLMSNDVGYFEMLVMFTPDLVIVPLELIVTTLILWRYVGYAAVVGIALMILQIFPTQAIIYKLTRKFRAKLKDRMDQRVSRISEVIDGIRAIKMFVWEKYFEKLVYLHRRREIEVYVKLSVTVAVACALGIFAHRLSVFLSILVYILDHGTVTAITIVTMSQYLYNLRISMTFRFYSALRYLADVKVSMKRIEEFLLLDEVKSSVKCTKTEEKNILLKGVSVSWKAGEKVLRDVNLSLSRDKLYVVVGPVGSGKYRRVTRACALSEDFSQLLYGDKTLVAERGSNLSGGQCARVNMARAAYQDADIYLFDDPLSAVDTHVAKRLFQDCINGLLRDKIRILVTHNLQYLKNADSIILLADGKIEFQGTYSDFLQQDKYRSYLLTISEEETSTVIEDKRENDVSKVVTDLVPKKARENDEPKETEELLVKGFVAKSLYCRYLKNIGSYPTLFFTAFIFISSILLVSAFDYRLVMWTRQEEIVLRNSRFNVTRLEDNQEKTFYYVQNSLYVCGALIVAVAVTAIVKNI</sequence>
<feature type="transmembrane region" description="Helical" evidence="10">
    <location>
        <begin position="728"/>
        <end position="748"/>
    </location>
</feature>
<feature type="compositionally biased region" description="Basic and acidic residues" evidence="9">
    <location>
        <begin position="586"/>
        <end position="597"/>
    </location>
</feature>
<dbReference type="SUPFAM" id="SSF90123">
    <property type="entry name" value="ABC transporter transmembrane region"/>
    <property type="match status" value="3"/>
</dbReference>
<dbReference type="InterPro" id="IPR003439">
    <property type="entry name" value="ABC_transporter-like_ATP-bd"/>
</dbReference>
<feature type="non-terminal residue" evidence="13">
    <location>
        <position position="1991"/>
    </location>
</feature>
<organism evidence="13 14">
    <name type="scientific">Trichomalopsis sarcophagae</name>
    <dbReference type="NCBI Taxonomy" id="543379"/>
    <lineage>
        <taxon>Eukaryota</taxon>
        <taxon>Metazoa</taxon>
        <taxon>Ecdysozoa</taxon>
        <taxon>Arthropoda</taxon>
        <taxon>Hexapoda</taxon>
        <taxon>Insecta</taxon>
        <taxon>Pterygota</taxon>
        <taxon>Neoptera</taxon>
        <taxon>Endopterygota</taxon>
        <taxon>Hymenoptera</taxon>
        <taxon>Apocrita</taxon>
        <taxon>Proctotrupomorpha</taxon>
        <taxon>Chalcidoidea</taxon>
        <taxon>Pteromalidae</taxon>
        <taxon>Pteromalinae</taxon>
        <taxon>Trichomalopsis</taxon>
    </lineage>
</organism>
<evidence type="ECO:0000256" key="10">
    <source>
        <dbReference type="SAM" id="Phobius"/>
    </source>
</evidence>
<evidence type="ECO:0000256" key="1">
    <source>
        <dbReference type="ARBA" id="ARBA00004141"/>
    </source>
</evidence>
<dbReference type="PANTHER" id="PTHR24223:SF415">
    <property type="entry name" value="FI20190P1"/>
    <property type="match status" value="1"/>
</dbReference>
<feature type="transmembrane region" description="Helical" evidence="10">
    <location>
        <begin position="1370"/>
        <end position="1395"/>
    </location>
</feature>
<feature type="transmembrane region" description="Helical" evidence="10">
    <location>
        <begin position="1479"/>
        <end position="1501"/>
    </location>
</feature>
<dbReference type="EMBL" id="NNAY01000861">
    <property type="protein sequence ID" value="OXU26170.1"/>
    <property type="molecule type" value="Genomic_DNA"/>
</dbReference>
<feature type="transmembrane region" description="Helical" evidence="10">
    <location>
        <begin position="1608"/>
        <end position="1631"/>
    </location>
</feature>
<feature type="transmembrane region" description="Helical" evidence="10">
    <location>
        <begin position="1914"/>
        <end position="1932"/>
    </location>
</feature>
<feature type="transmembrane region" description="Helical" evidence="10">
    <location>
        <begin position="948"/>
        <end position="970"/>
    </location>
</feature>
<keyword evidence="7 10" id="KW-1133">Transmembrane helix</keyword>
<dbReference type="InterPro" id="IPR011527">
    <property type="entry name" value="ABC1_TM_dom"/>
</dbReference>
<dbReference type="InterPro" id="IPR036640">
    <property type="entry name" value="ABC1_TM_sf"/>
</dbReference>
<feature type="transmembrane region" description="Helical" evidence="10">
    <location>
        <begin position="644"/>
        <end position="664"/>
    </location>
</feature>
<feature type="domain" description="ABC transporter" evidence="11">
    <location>
        <begin position="367"/>
        <end position="588"/>
    </location>
</feature>
<dbReference type="Pfam" id="PF00005">
    <property type="entry name" value="ABC_tran"/>
    <property type="match status" value="2"/>
</dbReference>
<accession>A0A232F6R5</accession>
<dbReference type="Gene3D" id="3.40.50.300">
    <property type="entry name" value="P-loop containing nucleotide triphosphate hydrolases"/>
    <property type="match status" value="4"/>
</dbReference>
<dbReference type="OrthoDB" id="6500128at2759"/>
<proteinExistence type="predicted"/>
<dbReference type="GO" id="GO:0005524">
    <property type="term" value="F:ATP binding"/>
    <property type="evidence" value="ECO:0007669"/>
    <property type="project" value="UniProtKB-KW"/>
</dbReference>
<dbReference type="InterPro" id="IPR044746">
    <property type="entry name" value="ABCC_6TM_D1"/>
</dbReference>
<name>A0A232F6R5_9HYME</name>
<dbReference type="PANTHER" id="PTHR24223">
    <property type="entry name" value="ATP-BINDING CASSETTE SUB-FAMILY C"/>
    <property type="match status" value="1"/>
</dbReference>
<dbReference type="InterPro" id="IPR027417">
    <property type="entry name" value="P-loop_NTPase"/>
</dbReference>
<feature type="domain" description="ABC transporter" evidence="11">
    <location>
        <begin position="1016"/>
        <end position="1245"/>
    </location>
</feature>
<feature type="transmembrane region" description="Helical" evidence="10">
    <location>
        <begin position="1581"/>
        <end position="1602"/>
    </location>
</feature>
<feature type="domain" description="ABC transporter" evidence="11">
    <location>
        <begin position="1633"/>
        <end position="1850"/>
    </location>
</feature>
<evidence type="ECO:0000256" key="8">
    <source>
        <dbReference type="ARBA" id="ARBA00023136"/>
    </source>
</evidence>
<dbReference type="InterPro" id="IPR003593">
    <property type="entry name" value="AAA+_ATPase"/>
</dbReference>
<evidence type="ECO:0000313" key="13">
    <source>
        <dbReference type="EMBL" id="OXU26170.1"/>
    </source>
</evidence>
<keyword evidence="3 10" id="KW-0812">Transmembrane</keyword>
<evidence type="ECO:0000259" key="12">
    <source>
        <dbReference type="PROSITE" id="PS50929"/>
    </source>
</evidence>
<dbReference type="SUPFAM" id="SSF52540">
    <property type="entry name" value="P-loop containing nucleoside triphosphate hydrolases"/>
    <property type="match status" value="3"/>
</dbReference>
<dbReference type="GO" id="GO:0016020">
    <property type="term" value="C:membrane"/>
    <property type="evidence" value="ECO:0007669"/>
    <property type="project" value="UniProtKB-SubCell"/>
</dbReference>
<gene>
    <name evidence="13" type="ORF">TSAR_009928</name>
</gene>
<dbReference type="PROSITE" id="PS50929">
    <property type="entry name" value="ABC_TM1F"/>
    <property type="match status" value="3"/>
</dbReference>
<evidence type="ECO:0000256" key="3">
    <source>
        <dbReference type="ARBA" id="ARBA00022692"/>
    </source>
</evidence>
<dbReference type="FunFam" id="3.40.50.300:FF:000973">
    <property type="entry name" value="Multidrug resistance-associated protein 4"/>
    <property type="match status" value="1"/>
</dbReference>
<feature type="transmembrane region" description="Helical" evidence="10">
    <location>
        <begin position="1507"/>
        <end position="1530"/>
    </location>
</feature>
<evidence type="ECO:0000256" key="2">
    <source>
        <dbReference type="ARBA" id="ARBA00022448"/>
    </source>
</evidence>
<dbReference type="FunFam" id="1.20.1560.10:FF:000017">
    <property type="entry name" value="Cystic fibrosis transmembrane conductance regulator"/>
    <property type="match status" value="1"/>
</dbReference>
<keyword evidence="2" id="KW-0813">Transport</keyword>
<keyword evidence="4" id="KW-0677">Repeat</keyword>
<feature type="transmembrane region" description="Helical" evidence="10">
    <location>
        <begin position="1407"/>
        <end position="1427"/>
    </location>
</feature>
<comment type="subcellular location">
    <subcellularLocation>
        <location evidence="1">Membrane</location>
        <topology evidence="1">Multi-pass membrane protein</topology>
    </subcellularLocation>
</comment>
<dbReference type="STRING" id="543379.A0A232F6R5"/>
<dbReference type="CDD" id="cd18579">
    <property type="entry name" value="ABC_6TM_ABCC_D1"/>
    <property type="match status" value="1"/>
</dbReference>
<comment type="caution">
    <text evidence="13">The sequence shown here is derived from an EMBL/GenBank/DDBJ whole genome shotgun (WGS) entry which is preliminary data.</text>
</comment>
<dbReference type="InterPro" id="IPR050173">
    <property type="entry name" value="ABC_transporter_C-like"/>
</dbReference>
<feature type="transmembrane region" description="Helical" evidence="10">
    <location>
        <begin position="828"/>
        <end position="845"/>
    </location>
</feature>
<evidence type="ECO:0000259" key="11">
    <source>
        <dbReference type="PROSITE" id="PS50893"/>
    </source>
</evidence>
<dbReference type="Gene3D" id="1.20.1560.10">
    <property type="entry name" value="ABC transporter type 1, transmembrane domain"/>
    <property type="match status" value="3"/>
</dbReference>
<evidence type="ECO:0000256" key="9">
    <source>
        <dbReference type="SAM" id="MobiDB-lite"/>
    </source>
</evidence>
<dbReference type="PROSITE" id="PS00211">
    <property type="entry name" value="ABC_TRANSPORTER_1"/>
    <property type="match status" value="3"/>
</dbReference>
<dbReference type="FunFam" id="1.20.1560.10:FF:000014">
    <property type="entry name" value="Multidrug resistance-associated protein member 4"/>
    <property type="match status" value="1"/>
</dbReference>
<feature type="domain" description="ABC transmembrane type-1" evidence="12">
    <location>
        <begin position="655"/>
        <end position="982"/>
    </location>
</feature>